<dbReference type="EMBL" id="MFGM01000051">
    <property type="protein sequence ID" value="OGF35407.1"/>
    <property type="molecule type" value="Genomic_DNA"/>
</dbReference>
<dbReference type="InterPro" id="IPR005758">
    <property type="entry name" value="UDP-N-AcMur_Ala_ligase_MurC"/>
</dbReference>
<dbReference type="GO" id="GO:0008360">
    <property type="term" value="P:regulation of cell shape"/>
    <property type="evidence" value="ECO:0007669"/>
    <property type="project" value="UniProtKB-KW"/>
</dbReference>
<evidence type="ECO:0000256" key="9">
    <source>
        <dbReference type="ARBA" id="ARBA00022960"/>
    </source>
</evidence>
<protein>
    <recommendedName>
        <fullName evidence="3 14">UDP-N-acetylmuramate--L-alanine ligase</fullName>
        <ecNumber evidence="3 14">6.3.2.8</ecNumber>
    </recommendedName>
    <alternativeName>
        <fullName evidence="14">UDP-N-acetylmuramoyl-L-alanine synthetase</fullName>
    </alternativeName>
</protein>
<evidence type="ECO:0000256" key="1">
    <source>
        <dbReference type="ARBA" id="ARBA00004496"/>
    </source>
</evidence>
<evidence type="ECO:0000256" key="12">
    <source>
        <dbReference type="ARBA" id="ARBA00023316"/>
    </source>
</evidence>
<keyword evidence="8 14" id="KW-0067">ATP-binding</keyword>
<keyword evidence="5 14" id="KW-0436">Ligase</keyword>
<dbReference type="GO" id="GO:0051301">
    <property type="term" value="P:cell division"/>
    <property type="evidence" value="ECO:0007669"/>
    <property type="project" value="UniProtKB-KW"/>
</dbReference>
<dbReference type="InterPro" id="IPR036615">
    <property type="entry name" value="Mur_ligase_C_dom_sf"/>
</dbReference>
<comment type="subcellular location">
    <subcellularLocation>
        <location evidence="1 14">Cytoplasm</location>
    </subcellularLocation>
</comment>
<dbReference type="InterPro" id="IPR018109">
    <property type="entry name" value="Folylpolyglutamate_synth_CS"/>
</dbReference>
<dbReference type="HAMAP" id="MF_00046">
    <property type="entry name" value="MurC"/>
    <property type="match status" value="1"/>
</dbReference>
<keyword evidence="6 14" id="KW-0132">Cell division</keyword>
<evidence type="ECO:0000256" key="3">
    <source>
        <dbReference type="ARBA" id="ARBA00012211"/>
    </source>
</evidence>
<feature type="binding site" evidence="14">
    <location>
        <begin position="116"/>
        <end position="122"/>
    </location>
    <ligand>
        <name>ATP</name>
        <dbReference type="ChEBI" id="CHEBI:30616"/>
    </ligand>
</feature>
<evidence type="ECO:0000259" key="17">
    <source>
        <dbReference type="Pfam" id="PF08245"/>
    </source>
</evidence>
<evidence type="ECO:0000256" key="13">
    <source>
        <dbReference type="ARBA" id="ARBA00047833"/>
    </source>
</evidence>
<keyword evidence="10 14" id="KW-0573">Peptidoglycan synthesis</keyword>
<dbReference type="NCBIfam" id="TIGR01082">
    <property type="entry name" value="murC"/>
    <property type="match status" value="1"/>
</dbReference>
<dbReference type="GO" id="GO:0008763">
    <property type="term" value="F:UDP-N-acetylmuramate-L-alanine ligase activity"/>
    <property type="evidence" value="ECO:0007669"/>
    <property type="project" value="UniProtKB-UniRule"/>
</dbReference>
<dbReference type="EC" id="6.3.2.8" evidence="3 14"/>
<evidence type="ECO:0000256" key="4">
    <source>
        <dbReference type="ARBA" id="ARBA00022490"/>
    </source>
</evidence>
<dbReference type="Pfam" id="PF01225">
    <property type="entry name" value="Mur_ligase"/>
    <property type="match status" value="1"/>
</dbReference>
<keyword evidence="4 14" id="KW-0963">Cytoplasm</keyword>
<dbReference type="PANTHER" id="PTHR43445">
    <property type="entry name" value="UDP-N-ACETYLMURAMATE--L-ALANINE LIGASE-RELATED"/>
    <property type="match status" value="1"/>
</dbReference>
<dbReference type="InterPro" id="IPR050061">
    <property type="entry name" value="MurCDEF_pg_biosynth"/>
</dbReference>
<evidence type="ECO:0000256" key="2">
    <source>
        <dbReference type="ARBA" id="ARBA00004752"/>
    </source>
</evidence>
<evidence type="ECO:0000256" key="10">
    <source>
        <dbReference type="ARBA" id="ARBA00022984"/>
    </source>
</evidence>
<comment type="function">
    <text evidence="14">Cell wall formation.</text>
</comment>
<dbReference type="InterPro" id="IPR013221">
    <property type="entry name" value="Mur_ligase_cen"/>
</dbReference>
<dbReference type="InterPro" id="IPR036565">
    <property type="entry name" value="Mur-like_cat_sf"/>
</dbReference>
<evidence type="ECO:0000259" key="15">
    <source>
        <dbReference type="Pfam" id="PF01225"/>
    </source>
</evidence>
<dbReference type="PROSITE" id="PS01011">
    <property type="entry name" value="FOLYLPOLYGLU_SYNT_1"/>
    <property type="match status" value="1"/>
</dbReference>
<feature type="domain" description="Mur ligase central" evidence="17">
    <location>
        <begin position="114"/>
        <end position="292"/>
    </location>
</feature>
<dbReference type="Gene3D" id="3.40.1190.10">
    <property type="entry name" value="Mur-like, catalytic domain"/>
    <property type="match status" value="1"/>
</dbReference>
<dbReference type="GO" id="GO:0071555">
    <property type="term" value="P:cell wall organization"/>
    <property type="evidence" value="ECO:0007669"/>
    <property type="project" value="UniProtKB-KW"/>
</dbReference>
<dbReference type="SUPFAM" id="SSF53623">
    <property type="entry name" value="MurD-like peptide ligases, catalytic domain"/>
    <property type="match status" value="1"/>
</dbReference>
<evidence type="ECO:0000256" key="7">
    <source>
        <dbReference type="ARBA" id="ARBA00022741"/>
    </source>
</evidence>
<feature type="domain" description="Mur ligase N-terminal catalytic" evidence="15">
    <location>
        <begin position="15"/>
        <end position="109"/>
    </location>
</feature>
<keyword evidence="12 14" id="KW-0961">Cell wall biogenesis/degradation</keyword>
<name>A0A1F5T8W6_9BACT</name>
<dbReference type="AlphaFoldDB" id="A0A1F5T8W6"/>
<dbReference type="Gene3D" id="3.90.190.20">
    <property type="entry name" value="Mur ligase, C-terminal domain"/>
    <property type="match status" value="1"/>
</dbReference>
<dbReference type="SUPFAM" id="SSF53244">
    <property type="entry name" value="MurD-like peptide ligases, peptide-binding domain"/>
    <property type="match status" value="1"/>
</dbReference>
<evidence type="ECO:0000313" key="19">
    <source>
        <dbReference type="Proteomes" id="UP000178656"/>
    </source>
</evidence>
<proteinExistence type="inferred from homology"/>
<keyword evidence="11 14" id="KW-0131">Cell cycle</keyword>
<evidence type="ECO:0000256" key="14">
    <source>
        <dbReference type="HAMAP-Rule" id="MF_00046"/>
    </source>
</evidence>
<reference evidence="18 19" key="1">
    <citation type="journal article" date="2016" name="Nat. Commun.">
        <title>Thousands of microbial genomes shed light on interconnected biogeochemical processes in an aquifer system.</title>
        <authorList>
            <person name="Anantharaman K."/>
            <person name="Brown C.T."/>
            <person name="Hug L.A."/>
            <person name="Sharon I."/>
            <person name="Castelle C.J."/>
            <person name="Probst A.J."/>
            <person name="Thomas B.C."/>
            <person name="Singh A."/>
            <person name="Wilkins M.J."/>
            <person name="Karaoz U."/>
            <person name="Brodie E.L."/>
            <person name="Williams K.H."/>
            <person name="Hubbard S.S."/>
            <person name="Banfield J.F."/>
        </authorList>
    </citation>
    <scope>NUCLEOTIDE SEQUENCE [LARGE SCALE GENOMIC DNA]</scope>
</reference>
<comment type="similarity">
    <text evidence="14">Belongs to the MurCDEF family.</text>
</comment>
<comment type="caution">
    <text evidence="18">The sequence shown here is derived from an EMBL/GenBank/DDBJ whole genome shotgun (WGS) entry which is preliminary data.</text>
</comment>
<dbReference type="UniPathway" id="UPA00219"/>
<evidence type="ECO:0000256" key="8">
    <source>
        <dbReference type="ARBA" id="ARBA00022840"/>
    </source>
</evidence>
<dbReference type="GO" id="GO:0009252">
    <property type="term" value="P:peptidoglycan biosynthetic process"/>
    <property type="evidence" value="ECO:0007669"/>
    <property type="project" value="UniProtKB-UniRule"/>
</dbReference>
<comment type="catalytic activity">
    <reaction evidence="13 14">
        <text>UDP-N-acetyl-alpha-D-muramate + L-alanine + ATP = UDP-N-acetyl-alpha-D-muramoyl-L-alanine + ADP + phosphate + H(+)</text>
        <dbReference type="Rhea" id="RHEA:23372"/>
        <dbReference type="ChEBI" id="CHEBI:15378"/>
        <dbReference type="ChEBI" id="CHEBI:30616"/>
        <dbReference type="ChEBI" id="CHEBI:43474"/>
        <dbReference type="ChEBI" id="CHEBI:57972"/>
        <dbReference type="ChEBI" id="CHEBI:70757"/>
        <dbReference type="ChEBI" id="CHEBI:83898"/>
        <dbReference type="ChEBI" id="CHEBI:456216"/>
        <dbReference type="EC" id="6.3.2.8"/>
    </reaction>
</comment>
<evidence type="ECO:0000256" key="6">
    <source>
        <dbReference type="ARBA" id="ARBA00022618"/>
    </source>
</evidence>
<dbReference type="Pfam" id="PF02875">
    <property type="entry name" value="Mur_ligase_C"/>
    <property type="match status" value="1"/>
</dbReference>
<gene>
    <name evidence="14" type="primary">murC</name>
    <name evidence="18" type="ORF">A2482_04035</name>
</gene>
<keyword evidence="9 14" id="KW-0133">Cell shape</keyword>
<organism evidence="18 19">
    <name type="scientific">Candidatus Falkowbacteria bacterium RIFOXYC2_FULL_48_21</name>
    <dbReference type="NCBI Taxonomy" id="1798005"/>
    <lineage>
        <taxon>Bacteria</taxon>
        <taxon>Candidatus Falkowiibacteriota</taxon>
    </lineage>
</organism>
<dbReference type="Pfam" id="PF08245">
    <property type="entry name" value="Mur_ligase_M"/>
    <property type="match status" value="1"/>
</dbReference>
<dbReference type="Proteomes" id="UP000178656">
    <property type="component" value="Unassembled WGS sequence"/>
</dbReference>
<dbReference type="Gene3D" id="3.40.50.720">
    <property type="entry name" value="NAD(P)-binding Rossmann-like Domain"/>
    <property type="match status" value="1"/>
</dbReference>
<sequence>MTMNLLNSHNIFISGIGGIGTSALARFFISRGVTVSGSDGVKSEITEALEKLGVKIYYKQEAASVSPDFDLFVYSAAVPPENPERQKAKELKILQKSYFEVLGEVSREFKTIAVSGTNGKSTTTAMIAGILIDAGIDPTVIVGSQCSKLESNFRAGKSDLFVVEACEYRAHMLLLKPQTIVLTNIEEDHLDFYKDLNHIIQTFQQYVNGLRAADDLLVYNSDDVNIRTLKLPKCKRISYGFIPGANVCAENVRKLPGKQMFDVIYYGQNIGEFELNVPGNFNIYNALAAIAYCLTLDVPIGKVKQSLREYRGIWRRFEVIRNDNIALISDYAHHPTAVDGTLRAAREFMPGRRIVAVFQPHQKDRTKKLFNDFVKSFSAADVVVLPEIYDVAGREEVGMQISSDDLAKAMKAFDPKKQIYFTGDLDNTVVEVKKLIKDEDVVIVMGAGDVYNIVGVLRATPAG</sequence>
<dbReference type="SUPFAM" id="SSF51984">
    <property type="entry name" value="MurCD N-terminal domain"/>
    <property type="match status" value="1"/>
</dbReference>
<evidence type="ECO:0000313" key="18">
    <source>
        <dbReference type="EMBL" id="OGF35407.1"/>
    </source>
</evidence>
<evidence type="ECO:0000256" key="11">
    <source>
        <dbReference type="ARBA" id="ARBA00023306"/>
    </source>
</evidence>
<evidence type="ECO:0000259" key="16">
    <source>
        <dbReference type="Pfam" id="PF02875"/>
    </source>
</evidence>
<dbReference type="GO" id="GO:0005737">
    <property type="term" value="C:cytoplasm"/>
    <property type="evidence" value="ECO:0007669"/>
    <property type="project" value="UniProtKB-SubCell"/>
</dbReference>
<keyword evidence="7 14" id="KW-0547">Nucleotide-binding</keyword>
<evidence type="ECO:0000256" key="5">
    <source>
        <dbReference type="ARBA" id="ARBA00022598"/>
    </source>
</evidence>
<dbReference type="GO" id="GO:0004326">
    <property type="term" value="F:tetrahydrofolylpolyglutamate synthase activity"/>
    <property type="evidence" value="ECO:0007669"/>
    <property type="project" value="InterPro"/>
</dbReference>
<comment type="pathway">
    <text evidence="2 14">Cell wall biogenesis; peptidoglycan biosynthesis.</text>
</comment>
<dbReference type="InterPro" id="IPR004101">
    <property type="entry name" value="Mur_ligase_C"/>
</dbReference>
<dbReference type="PANTHER" id="PTHR43445:SF3">
    <property type="entry name" value="UDP-N-ACETYLMURAMATE--L-ALANINE LIGASE"/>
    <property type="match status" value="1"/>
</dbReference>
<accession>A0A1F5T8W6</accession>
<feature type="domain" description="Mur ligase C-terminal" evidence="16">
    <location>
        <begin position="315"/>
        <end position="448"/>
    </location>
</feature>
<dbReference type="InterPro" id="IPR000713">
    <property type="entry name" value="Mur_ligase_N"/>
</dbReference>
<dbReference type="GO" id="GO:0005524">
    <property type="term" value="F:ATP binding"/>
    <property type="evidence" value="ECO:0007669"/>
    <property type="project" value="UniProtKB-UniRule"/>
</dbReference>